<sequence>MSDYYDETVFDEEPADDLDGEPDDGRDGLPPVGSSDSPETMDEIDPLHKHKYLLDDDLSTPEELDDEEVPEPWDATDDEPPMSPEEIGE</sequence>
<dbReference type="AlphaFoldDB" id="A0A5A7NQY5"/>
<proteinExistence type="predicted"/>
<name>A0A5A7NQY5_9MICC</name>
<protein>
    <submittedName>
        <fullName evidence="2">Uncharacterized protein</fullName>
    </submittedName>
</protein>
<keyword evidence="3" id="KW-1185">Reference proteome</keyword>
<feature type="compositionally biased region" description="Acidic residues" evidence="1">
    <location>
        <begin position="55"/>
        <end position="89"/>
    </location>
</feature>
<evidence type="ECO:0000313" key="3">
    <source>
        <dbReference type="Proteomes" id="UP000325307"/>
    </source>
</evidence>
<evidence type="ECO:0000313" key="2">
    <source>
        <dbReference type="EMBL" id="GER23210.1"/>
    </source>
</evidence>
<dbReference type="EMBL" id="BKDJ01000007">
    <property type="protein sequence ID" value="GER23210.1"/>
    <property type="molecule type" value="Genomic_DNA"/>
</dbReference>
<feature type="region of interest" description="Disordered" evidence="1">
    <location>
        <begin position="1"/>
        <end position="89"/>
    </location>
</feature>
<feature type="compositionally biased region" description="Acidic residues" evidence="1">
    <location>
        <begin position="1"/>
        <end position="24"/>
    </location>
</feature>
<gene>
    <name evidence="2" type="ORF">NCCP1664_17060</name>
</gene>
<evidence type="ECO:0000256" key="1">
    <source>
        <dbReference type="SAM" id="MobiDB-lite"/>
    </source>
</evidence>
<accession>A0A5A7NQY5</accession>
<dbReference type="RefSeq" id="WP_149956810.1">
    <property type="nucleotide sequence ID" value="NZ_BKDJ01000007.1"/>
</dbReference>
<dbReference type="Proteomes" id="UP000325307">
    <property type="component" value="Unassembled WGS sequence"/>
</dbReference>
<organism evidence="2 3">
    <name type="scientific">Zafaria cholistanensis</name>
    <dbReference type="NCBI Taxonomy" id="1682741"/>
    <lineage>
        <taxon>Bacteria</taxon>
        <taxon>Bacillati</taxon>
        <taxon>Actinomycetota</taxon>
        <taxon>Actinomycetes</taxon>
        <taxon>Micrococcales</taxon>
        <taxon>Micrococcaceae</taxon>
        <taxon>Zafaria</taxon>
    </lineage>
</organism>
<reference evidence="2 3" key="1">
    <citation type="submission" date="2019-09" db="EMBL/GenBank/DDBJ databases">
        <title>Arthrobacter zafarii sp. nov., a moderately thermotolerant and halotolerant actinobacterium isolated from Cholistan desert soil of Pakistan.</title>
        <authorList>
            <person name="Amin A."/>
            <person name="Ahmed I."/>
            <person name="Khalid N."/>
            <person name="Schumann P."/>
            <person name="Busse H.J."/>
            <person name="Khan I.U."/>
            <person name="Li S."/>
            <person name="Li W.J."/>
        </authorList>
    </citation>
    <scope>NUCLEOTIDE SEQUENCE [LARGE SCALE GENOMIC DNA]</scope>
    <source>
        <strain evidence="2 3">NCCP-1664</strain>
    </source>
</reference>
<comment type="caution">
    <text evidence="2">The sequence shown here is derived from an EMBL/GenBank/DDBJ whole genome shotgun (WGS) entry which is preliminary data.</text>
</comment>